<dbReference type="InterPro" id="IPR005225">
    <property type="entry name" value="Small_GTP-bd"/>
</dbReference>
<reference evidence="4" key="1">
    <citation type="submission" date="2023-10" db="EMBL/GenBank/DDBJ databases">
        <title>Genome assembly of Pristionchus species.</title>
        <authorList>
            <person name="Yoshida K."/>
            <person name="Sommer R.J."/>
        </authorList>
    </citation>
    <scope>NUCLEOTIDE SEQUENCE</scope>
    <source>
        <strain evidence="4">RS0144</strain>
    </source>
</reference>
<keyword evidence="2" id="KW-0547">Nucleotide-binding</keyword>
<dbReference type="SMART" id="SM00175">
    <property type="entry name" value="RAB"/>
    <property type="match status" value="1"/>
</dbReference>
<dbReference type="AlphaFoldDB" id="A0AAV5U748"/>
<dbReference type="SMART" id="SM00173">
    <property type="entry name" value="RAS"/>
    <property type="match status" value="1"/>
</dbReference>
<dbReference type="Pfam" id="PF00071">
    <property type="entry name" value="Ras"/>
    <property type="match status" value="1"/>
</dbReference>
<dbReference type="EMBL" id="BTSX01000005">
    <property type="protein sequence ID" value="GMT02659.1"/>
    <property type="molecule type" value="Genomic_DNA"/>
</dbReference>
<dbReference type="PROSITE" id="PS51421">
    <property type="entry name" value="RAS"/>
    <property type="match status" value="1"/>
</dbReference>
<organism evidence="4 5">
    <name type="scientific">Pristionchus entomophagus</name>
    <dbReference type="NCBI Taxonomy" id="358040"/>
    <lineage>
        <taxon>Eukaryota</taxon>
        <taxon>Metazoa</taxon>
        <taxon>Ecdysozoa</taxon>
        <taxon>Nematoda</taxon>
        <taxon>Chromadorea</taxon>
        <taxon>Rhabditida</taxon>
        <taxon>Rhabditina</taxon>
        <taxon>Diplogasteromorpha</taxon>
        <taxon>Diplogasteroidea</taxon>
        <taxon>Neodiplogasteridae</taxon>
        <taxon>Pristionchus</taxon>
    </lineage>
</organism>
<feature type="compositionally biased region" description="Low complexity" evidence="3">
    <location>
        <begin position="9"/>
        <end position="21"/>
    </location>
</feature>
<dbReference type="SMART" id="SM00174">
    <property type="entry name" value="RHO"/>
    <property type="match status" value="1"/>
</dbReference>
<dbReference type="PANTHER" id="PTHR47978">
    <property type="match status" value="1"/>
</dbReference>
<dbReference type="SUPFAM" id="SSF52540">
    <property type="entry name" value="P-loop containing nucleoside triphosphate hydrolases"/>
    <property type="match status" value="1"/>
</dbReference>
<keyword evidence="5" id="KW-1185">Reference proteome</keyword>
<dbReference type="GO" id="GO:0005525">
    <property type="term" value="F:GTP binding"/>
    <property type="evidence" value="ECO:0007669"/>
    <property type="project" value="InterPro"/>
</dbReference>
<gene>
    <name evidence="4" type="ORF">PENTCL1PPCAC_24833</name>
</gene>
<dbReference type="Proteomes" id="UP001432027">
    <property type="component" value="Unassembled WGS sequence"/>
</dbReference>
<comment type="caution">
    <text evidence="4">The sequence shown here is derived from an EMBL/GenBank/DDBJ whole genome shotgun (WGS) entry which is preliminary data.</text>
</comment>
<dbReference type="NCBIfam" id="TIGR00231">
    <property type="entry name" value="small_GTP"/>
    <property type="match status" value="1"/>
</dbReference>
<feature type="region of interest" description="Disordered" evidence="3">
    <location>
        <begin position="1"/>
        <end position="21"/>
    </location>
</feature>
<dbReference type="InterPro" id="IPR001806">
    <property type="entry name" value="Small_GTPase"/>
</dbReference>
<protein>
    <recommendedName>
        <fullName evidence="6">ADP ribosylation factor</fullName>
    </recommendedName>
</protein>
<evidence type="ECO:0000313" key="5">
    <source>
        <dbReference type="Proteomes" id="UP001432027"/>
    </source>
</evidence>
<comment type="similarity">
    <text evidence="1">Belongs to the small GTPase superfamily. Rab family.</text>
</comment>
<proteinExistence type="inferred from homology"/>
<dbReference type="CDD" id="cd00154">
    <property type="entry name" value="Rab"/>
    <property type="match status" value="1"/>
</dbReference>
<feature type="non-terminal residue" evidence="4">
    <location>
        <position position="1"/>
    </location>
</feature>
<dbReference type="FunFam" id="3.40.50.300:FF:001586">
    <property type="entry name" value="Small GTP-binding protein, putative"/>
    <property type="match status" value="1"/>
</dbReference>
<evidence type="ECO:0000256" key="3">
    <source>
        <dbReference type="SAM" id="MobiDB-lite"/>
    </source>
</evidence>
<dbReference type="InterPro" id="IPR027417">
    <property type="entry name" value="P-loop_NTPase"/>
</dbReference>
<evidence type="ECO:0000256" key="2">
    <source>
        <dbReference type="ARBA" id="ARBA00022741"/>
    </source>
</evidence>
<evidence type="ECO:0008006" key="6">
    <source>
        <dbReference type="Google" id="ProtNLM"/>
    </source>
</evidence>
<dbReference type="SMART" id="SM00176">
    <property type="entry name" value="RAN"/>
    <property type="match status" value="1"/>
</dbReference>
<dbReference type="PRINTS" id="PR00449">
    <property type="entry name" value="RASTRNSFRMNG"/>
</dbReference>
<sequence length="221" mass="25239">HFRKYLQNSSFRSSESSDSGYSSVSRTVKVILVGESCAGKSAIMHRFMGEDFSDDGRTTIGMDFFHKTFTTKSGEEVTLQVWDTAGQERFTQLMPAYIRHASIALLVFDLSDEKSFENLRRWLSLIKNERGDFIKLVLVGNKSDLEEQRQVLPKNVYSFLGEDMEVPYIETSARTGENIDELFDSIANIPIVPSPYERRPERRSICLSISGEKHERKCLSC</sequence>
<accession>A0AAV5U748</accession>
<dbReference type="PROSITE" id="PS51419">
    <property type="entry name" value="RAB"/>
    <property type="match status" value="1"/>
</dbReference>
<dbReference type="GO" id="GO:0003924">
    <property type="term" value="F:GTPase activity"/>
    <property type="evidence" value="ECO:0007669"/>
    <property type="project" value="InterPro"/>
</dbReference>
<evidence type="ECO:0000313" key="4">
    <source>
        <dbReference type="EMBL" id="GMT02659.1"/>
    </source>
</evidence>
<dbReference type="Gene3D" id="3.40.50.300">
    <property type="entry name" value="P-loop containing nucleotide triphosphate hydrolases"/>
    <property type="match status" value="1"/>
</dbReference>
<name>A0AAV5U748_9BILA</name>
<evidence type="ECO:0000256" key="1">
    <source>
        <dbReference type="ARBA" id="ARBA00006270"/>
    </source>
</evidence>